<keyword evidence="8" id="KW-1133">Transmembrane helix</keyword>
<dbReference type="GO" id="GO:0008531">
    <property type="term" value="F:riboflavin kinase activity"/>
    <property type="evidence" value="ECO:0007669"/>
    <property type="project" value="UniProtKB-EC"/>
</dbReference>
<evidence type="ECO:0000256" key="6">
    <source>
        <dbReference type="ARBA" id="ARBA00022741"/>
    </source>
</evidence>
<gene>
    <name evidence="10" type="ORF">ILEXP_LOCUS11629</name>
</gene>
<evidence type="ECO:0000256" key="7">
    <source>
        <dbReference type="ARBA" id="ARBA00022840"/>
    </source>
</evidence>
<keyword evidence="8" id="KW-0472">Membrane</keyword>
<feature type="transmembrane region" description="Helical" evidence="8">
    <location>
        <begin position="49"/>
        <end position="68"/>
    </location>
</feature>
<dbReference type="InterPro" id="IPR023468">
    <property type="entry name" value="Riboflavin_kinase"/>
</dbReference>
<organism evidence="10 11">
    <name type="scientific">Ilex paraguariensis</name>
    <name type="common">yerba mate</name>
    <dbReference type="NCBI Taxonomy" id="185542"/>
    <lineage>
        <taxon>Eukaryota</taxon>
        <taxon>Viridiplantae</taxon>
        <taxon>Streptophyta</taxon>
        <taxon>Embryophyta</taxon>
        <taxon>Tracheophyta</taxon>
        <taxon>Spermatophyta</taxon>
        <taxon>Magnoliopsida</taxon>
        <taxon>eudicotyledons</taxon>
        <taxon>Gunneridae</taxon>
        <taxon>Pentapetalae</taxon>
        <taxon>asterids</taxon>
        <taxon>campanulids</taxon>
        <taxon>Aquifoliales</taxon>
        <taxon>Aquifoliaceae</taxon>
        <taxon>Ilex</taxon>
    </lineage>
</organism>
<evidence type="ECO:0000259" key="9">
    <source>
        <dbReference type="Pfam" id="PF01687"/>
    </source>
</evidence>
<evidence type="ECO:0000256" key="4">
    <source>
        <dbReference type="ARBA" id="ARBA00022643"/>
    </source>
</evidence>
<dbReference type="GO" id="GO:0005524">
    <property type="term" value="F:ATP binding"/>
    <property type="evidence" value="ECO:0007669"/>
    <property type="project" value="UniProtKB-KW"/>
</dbReference>
<evidence type="ECO:0000313" key="11">
    <source>
        <dbReference type="Proteomes" id="UP001642360"/>
    </source>
</evidence>
<dbReference type="SUPFAM" id="SSF82114">
    <property type="entry name" value="Riboflavin kinase-like"/>
    <property type="match status" value="1"/>
</dbReference>
<keyword evidence="7" id="KW-0067">ATP-binding</keyword>
<dbReference type="Gene3D" id="2.40.30.30">
    <property type="entry name" value="Riboflavin kinase-like"/>
    <property type="match status" value="1"/>
</dbReference>
<evidence type="ECO:0000256" key="1">
    <source>
        <dbReference type="ARBA" id="ARBA00005201"/>
    </source>
</evidence>
<keyword evidence="4" id="KW-0288">FMN</keyword>
<sequence length="271" mass="30457">MQHAYLSQLSGTTFLWLYRLLSVLFSCNMVATANIYILQYHAFLLFHNYVHEFILIHIIMHIYFYSIGVKAAKAAGMNVVAVPSVQLETDQYSIADTVLHSLLEFQPELWGLPPFEDWVDNALPVEPIYLKGLYNDGHLRDFADDELSALPDQVSGLYFGWAKLNTQEIFKVVINIGWEHNCCTIDRKIQACLLDGSNDDIFDQKMQVLLVGYIRGLCSMGNKSGDIGILEEDKLIANASLDLPAFANRSCIAFLSEVACEDDSAVSDDTE</sequence>
<evidence type="ECO:0000256" key="5">
    <source>
        <dbReference type="ARBA" id="ARBA00022679"/>
    </source>
</evidence>
<keyword evidence="11" id="KW-1185">Reference proteome</keyword>
<evidence type="ECO:0000256" key="3">
    <source>
        <dbReference type="ARBA" id="ARBA00022630"/>
    </source>
</evidence>
<dbReference type="InterPro" id="IPR023214">
    <property type="entry name" value="HAD_sf"/>
</dbReference>
<dbReference type="InterPro" id="IPR023465">
    <property type="entry name" value="Riboflavin_kinase_dom_sf"/>
</dbReference>
<comment type="caution">
    <text evidence="10">The sequence shown here is derived from an EMBL/GenBank/DDBJ whole genome shotgun (WGS) entry which is preliminary data.</text>
</comment>
<dbReference type="Gene3D" id="3.40.50.1000">
    <property type="entry name" value="HAD superfamily/HAD-like"/>
    <property type="match status" value="1"/>
</dbReference>
<dbReference type="Pfam" id="PF01687">
    <property type="entry name" value="Flavokinase"/>
    <property type="match status" value="1"/>
</dbReference>
<accession>A0ABC8RPE3</accession>
<keyword evidence="3" id="KW-0285">Flavoprotein</keyword>
<dbReference type="EMBL" id="CAUOFW020001347">
    <property type="protein sequence ID" value="CAK9143892.1"/>
    <property type="molecule type" value="Genomic_DNA"/>
</dbReference>
<comment type="pathway">
    <text evidence="1">Cofactor biosynthesis; FMN biosynthesis; FMN from riboflavin (ATP route): step 1/1.</text>
</comment>
<evidence type="ECO:0000313" key="10">
    <source>
        <dbReference type="EMBL" id="CAK9143892.1"/>
    </source>
</evidence>
<evidence type="ECO:0000256" key="8">
    <source>
        <dbReference type="SAM" id="Phobius"/>
    </source>
</evidence>
<feature type="transmembrane region" description="Helical" evidence="8">
    <location>
        <begin position="16"/>
        <end position="37"/>
    </location>
</feature>
<reference evidence="10 11" key="1">
    <citation type="submission" date="2024-02" db="EMBL/GenBank/DDBJ databases">
        <authorList>
            <person name="Vignale AGUSTIN F."/>
            <person name="Sosa J E."/>
            <person name="Modenutti C."/>
        </authorList>
    </citation>
    <scope>NUCLEOTIDE SEQUENCE [LARGE SCALE GENOMIC DNA]</scope>
</reference>
<proteinExistence type="predicted"/>
<dbReference type="PANTHER" id="PTHR22749">
    <property type="entry name" value="RIBOFLAVIN KINASE/FMN ADENYLYLTRANSFERASE"/>
    <property type="match status" value="1"/>
</dbReference>
<dbReference type="AlphaFoldDB" id="A0ABC8RPE3"/>
<protein>
    <recommendedName>
        <fullName evidence="2">riboflavin kinase</fullName>
        <ecNumber evidence="2">2.7.1.26</ecNumber>
    </recommendedName>
</protein>
<name>A0ABC8RPE3_9AQUA</name>
<feature type="domain" description="Riboflavin kinase" evidence="9">
    <location>
        <begin position="154"/>
        <end position="216"/>
    </location>
</feature>
<dbReference type="Proteomes" id="UP001642360">
    <property type="component" value="Unassembled WGS sequence"/>
</dbReference>
<keyword evidence="5" id="KW-0808">Transferase</keyword>
<keyword evidence="8" id="KW-0812">Transmembrane</keyword>
<dbReference type="EC" id="2.7.1.26" evidence="2"/>
<dbReference type="PANTHER" id="PTHR22749:SF8">
    <property type="entry name" value="RIBOFLAVIN KINASE"/>
    <property type="match status" value="1"/>
</dbReference>
<keyword evidence="6" id="KW-0547">Nucleotide-binding</keyword>
<dbReference type="InterPro" id="IPR015865">
    <property type="entry name" value="Riboflavin_kinase_bac/euk"/>
</dbReference>
<evidence type="ECO:0000256" key="2">
    <source>
        <dbReference type="ARBA" id="ARBA00012105"/>
    </source>
</evidence>